<feature type="region of interest" description="Disordered" evidence="1">
    <location>
        <begin position="258"/>
        <end position="321"/>
    </location>
</feature>
<sequence length="461" mass="50417">MLLYLHISTLLAIGNASNCRAENVNAVIGETTMTAGKIAMEFLHVGKARDIRQPLRGNPPQGRNDKGMDSPTESLEIGGENKEDSSNGAERPVIPNAVHGKELLEEWLPGATIGASTLANDFTFGEHLQDLFNVIVSLMPSSSVDLMSFQLFIHHRAYRKLGWRVLDFLTHWGKSPFGIIYKCLADPSLVMESIDLKIDPGSNLHEFIQDRITLQLSPETNSEPVYCVNSDNALQWLCVLHVIWSQLQKKLLVTQSQGKPKVRKELPTPQEVVTIDEAEDSPYHSRTLNSSGDKSHKPDTDGGDGDESVEPDTDGGDDLESMVDQEDHESCHLFLGLRLPAKFCRPSSACCENCPGLANLLQVHAEAALMDWIVTVKDIPPSTHGIFCAWLPPPGIPDDILLELCVALLAACKAFVPGHSRHSSASSTASDATPDNLPIYLGPCAFGDFLRSESVVELELL</sequence>
<accession>A0A6A4GQ39</accession>
<dbReference type="OrthoDB" id="2889888at2759"/>
<reference evidence="3" key="1">
    <citation type="journal article" date="2019" name="Environ. Microbiol.">
        <title>Fungal ecological strategies reflected in gene transcription - a case study of two litter decomposers.</title>
        <authorList>
            <person name="Barbi F."/>
            <person name="Kohler A."/>
            <person name="Barry K."/>
            <person name="Baskaran P."/>
            <person name="Daum C."/>
            <person name="Fauchery L."/>
            <person name="Ihrmark K."/>
            <person name="Kuo A."/>
            <person name="LaButti K."/>
            <person name="Lipzen A."/>
            <person name="Morin E."/>
            <person name="Grigoriev I.V."/>
            <person name="Henrissat B."/>
            <person name="Lindahl B."/>
            <person name="Martin F."/>
        </authorList>
    </citation>
    <scope>NUCLEOTIDE SEQUENCE</scope>
    <source>
        <strain evidence="3">JB14</strain>
    </source>
</reference>
<feature type="chain" id="PRO_5025677501" evidence="2">
    <location>
        <begin position="22"/>
        <end position="461"/>
    </location>
</feature>
<keyword evidence="2" id="KW-0732">Signal</keyword>
<evidence type="ECO:0000313" key="3">
    <source>
        <dbReference type="EMBL" id="KAE9387912.1"/>
    </source>
</evidence>
<feature type="signal peptide" evidence="2">
    <location>
        <begin position="1"/>
        <end position="21"/>
    </location>
</feature>
<gene>
    <name evidence="3" type="ORF">BT96DRAFT_947994</name>
</gene>
<proteinExistence type="predicted"/>
<protein>
    <submittedName>
        <fullName evidence="3">Uncharacterized protein</fullName>
    </submittedName>
</protein>
<evidence type="ECO:0000256" key="1">
    <source>
        <dbReference type="SAM" id="MobiDB-lite"/>
    </source>
</evidence>
<evidence type="ECO:0000256" key="2">
    <source>
        <dbReference type="SAM" id="SignalP"/>
    </source>
</evidence>
<feature type="compositionally biased region" description="Acidic residues" evidence="1">
    <location>
        <begin position="301"/>
        <end position="321"/>
    </location>
</feature>
<feature type="region of interest" description="Disordered" evidence="1">
    <location>
        <begin position="50"/>
        <end position="93"/>
    </location>
</feature>
<dbReference type="AlphaFoldDB" id="A0A6A4GQ39"/>
<dbReference type="Proteomes" id="UP000799118">
    <property type="component" value="Unassembled WGS sequence"/>
</dbReference>
<organism evidence="3 4">
    <name type="scientific">Gymnopus androsaceus JB14</name>
    <dbReference type="NCBI Taxonomy" id="1447944"/>
    <lineage>
        <taxon>Eukaryota</taxon>
        <taxon>Fungi</taxon>
        <taxon>Dikarya</taxon>
        <taxon>Basidiomycota</taxon>
        <taxon>Agaricomycotina</taxon>
        <taxon>Agaricomycetes</taxon>
        <taxon>Agaricomycetidae</taxon>
        <taxon>Agaricales</taxon>
        <taxon>Marasmiineae</taxon>
        <taxon>Omphalotaceae</taxon>
        <taxon>Gymnopus</taxon>
    </lineage>
</organism>
<name>A0A6A4GQ39_9AGAR</name>
<keyword evidence="4" id="KW-1185">Reference proteome</keyword>
<evidence type="ECO:0000313" key="4">
    <source>
        <dbReference type="Proteomes" id="UP000799118"/>
    </source>
</evidence>
<dbReference type="EMBL" id="ML769772">
    <property type="protein sequence ID" value="KAE9387912.1"/>
    <property type="molecule type" value="Genomic_DNA"/>
</dbReference>